<dbReference type="InterPro" id="IPR043708">
    <property type="entry name" value="DUF5648"/>
</dbReference>
<gene>
    <name evidence="2" type="ORF">IFO69_00925</name>
</gene>
<dbReference type="PROSITE" id="PS51257">
    <property type="entry name" value="PROKAR_LIPOPROTEIN"/>
    <property type="match status" value="1"/>
</dbReference>
<dbReference type="InterPro" id="IPR001869">
    <property type="entry name" value="Thiol_cytolysin"/>
</dbReference>
<sequence>MLKRTLLFALILVGLYSCQQEEEVNPKTNSTDSFDNSKNPFRSMPTILQAKEGIAVKKKKGLDGENANLNCLTEMVIKTVSPEKLTMVDEPYTKIYPGSIFTAESVLNGDYTPIINVNKLPQSIIFNVNGLQNDPTRTIIPTKSNYADIFLEIENSGVIGGQPAILDHSVEQVYSEEHMNIAIGANMNVWKLQDLQSDFDFSSSNKNNIFVAKFLQEFFTVEMDYPEDGVYVEEYPDSEIFGEYSPMYISGLSYGRLAIFCLESSHSVDSINYALNTTMSFIAGEVGVEVSSEFQRIINTSKMKVVIRGGSGNGAVQSVNGYEEFKSFLRDGGEYNENNRGAVIGYGLRQLSDHDDVSVSLNAEYEVQECKVEIFSYWSDNAKDHFYSTSYSPTAGGGNWTVEGRVFYGVPAETEGARPVYQYWNSSGKDHLYTFDNQASIGAWQREYIAFYAFDHQVEGTQPVYSYYNSDAADHYYNFDVGVTAGGGGKWKREYVAFYAYP</sequence>
<feature type="domain" description="DUF5648" evidence="1">
    <location>
        <begin position="375"/>
        <end position="500"/>
    </location>
</feature>
<comment type="caution">
    <text evidence="2">The sequence shown here is derived from an EMBL/GenBank/DDBJ whole genome shotgun (WGS) entry which is preliminary data.</text>
</comment>
<evidence type="ECO:0000313" key="2">
    <source>
        <dbReference type="EMBL" id="MBD8487299.1"/>
    </source>
</evidence>
<dbReference type="Gene3D" id="3.40.30.40">
    <property type="entry name" value="Perfringolysin"/>
    <property type="match status" value="2"/>
</dbReference>
<evidence type="ECO:0000313" key="3">
    <source>
        <dbReference type="Proteomes" id="UP000647133"/>
    </source>
</evidence>
<accession>A0ABR9AFR9</accession>
<keyword evidence="3" id="KW-1185">Reference proteome</keyword>
<dbReference type="SUPFAM" id="SSF56978">
    <property type="entry name" value="Perfringolysin"/>
    <property type="match status" value="1"/>
</dbReference>
<name>A0ABR9AFR9_9BACT</name>
<proteinExistence type="predicted"/>
<dbReference type="Pfam" id="PF18885">
    <property type="entry name" value="DUF5648"/>
    <property type="match status" value="1"/>
</dbReference>
<dbReference type="Proteomes" id="UP000647133">
    <property type="component" value="Unassembled WGS sequence"/>
</dbReference>
<dbReference type="InterPro" id="IPR036363">
    <property type="entry name" value="Thiol_cytolysin_ab_sf"/>
</dbReference>
<dbReference type="PRINTS" id="PR01400">
    <property type="entry name" value="TACYTOLYSIN"/>
</dbReference>
<organism evidence="2 3">
    <name type="scientific">Echinicola arenosa</name>
    <dbReference type="NCBI Taxonomy" id="2774144"/>
    <lineage>
        <taxon>Bacteria</taxon>
        <taxon>Pseudomonadati</taxon>
        <taxon>Bacteroidota</taxon>
        <taxon>Cytophagia</taxon>
        <taxon>Cytophagales</taxon>
        <taxon>Cyclobacteriaceae</taxon>
        <taxon>Echinicola</taxon>
    </lineage>
</organism>
<dbReference type="EMBL" id="JACYTQ010000001">
    <property type="protein sequence ID" value="MBD8487299.1"/>
    <property type="molecule type" value="Genomic_DNA"/>
</dbReference>
<evidence type="ECO:0000259" key="1">
    <source>
        <dbReference type="Pfam" id="PF18885"/>
    </source>
</evidence>
<dbReference type="Pfam" id="PF01289">
    <property type="entry name" value="Thiol_cytolysin"/>
    <property type="match status" value="1"/>
</dbReference>
<reference evidence="2 3" key="1">
    <citation type="submission" date="2020-09" db="EMBL/GenBank/DDBJ databases">
        <title>Echinicola sp. CAU 1574 isolated from sand of Sido Beach.</title>
        <authorList>
            <person name="Kim W."/>
        </authorList>
    </citation>
    <scope>NUCLEOTIDE SEQUENCE [LARGE SCALE GENOMIC DNA]</scope>
    <source>
        <strain evidence="2 3">CAU 1574</strain>
    </source>
</reference>
<dbReference type="InterPro" id="IPR036359">
    <property type="entry name" value="Thiol_cytolysin_sf"/>
</dbReference>
<dbReference type="RefSeq" id="WP_192007076.1">
    <property type="nucleotide sequence ID" value="NZ_JACYTQ010000001.1"/>
</dbReference>
<protein>
    <submittedName>
        <fullName evidence="2">Thiol-activated cytolysin family protein</fullName>
    </submittedName>
</protein>
<dbReference type="Gene3D" id="3.90.840.10">
    <property type="entry name" value="Thiol-activated cytolysin superfamily/Thiol-activated cytolysin, alpha-beta domain"/>
    <property type="match status" value="1"/>
</dbReference>